<evidence type="ECO:0008006" key="3">
    <source>
        <dbReference type="Google" id="ProtNLM"/>
    </source>
</evidence>
<evidence type="ECO:0000313" key="1">
    <source>
        <dbReference type="EMBL" id="TRO81282.1"/>
    </source>
</evidence>
<dbReference type="Proteomes" id="UP000317155">
    <property type="component" value="Unassembled WGS sequence"/>
</dbReference>
<dbReference type="RefSeq" id="WP_092058015.1">
    <property type="nucleotide sequence ID" value="NZ_FOJJ01000038.1"/>
</dbReference>
<gene>
    <name evidence="1" type="ORF">FL622_10285</name>
</gene>
<comment type="caution">
    <text evidence="1">The sequence shown here is derived from an EMBL/GenBank/DDBJ whole genome shotgun (WGS) entry which is preliminary data.</text>
</comment>
<dbReference type="PROSITE" id="PS51257">
    <property type="entry name" value="PROKAR_LIPOPROTEIN"/>
    <property type="match status" value="1"/>
</dbReference>
<dbReference type="Gene3D" id="2.60.40.1120">
    <property type="entry name" value="Carboxypeptidase-like, regulatory domain"/>
    <property type="match status" value="1"/>
</dbReference>
<organism evidence="1 2">
    <name type="scientific">Trichloromonas acetexigens</name>
    <dbReference type="NCBI Taxonomy" id="38815"/>
    <lineage>
        <taxon>Bacteria</taxon>
        <taxon>Pseudomonadati</taxon>
        <taxon>Thermodesulfobacteriota</taxon>
        <taxon>Desulfuromonadia</taxon>
        <taxon>Desulfuromonadales</taxon>
        <taxon>Trichloromonadaceae</taxon>
        <taxon>Trichloromonas</taxon>
    </lineage>
</organism>
<dbReference type="InterPro" id="IPR008969">
    <property type="entry name" value="CarboxyPept-like_regulatory"/>
</dbReference>
<keyword evidence="2" id="KW-1185">Reference proteome</keyword>
<reference evidence="1 2" key="1">
    <citation type="submission" date="2019-07" db="EMBL/GenBank/DDBJ databases">
        <title>Insights of Desulfuromonas acetexigens electromicrobiology.</title>
        <authorList>
            <person name="Katuri K."/>
            <person name="Sapireddy V."/>
            <person name="Shaw D.R."/>
            <person name="Saikaly P."/>
        </authorList>
    </citation>
    <scope>NUCLEOTIDE SEQUENCE [LARGE SCALE GENOMIC DNA]</scope>
    <source>
        <strain evidence="1 2">2873</strain>
    </source>
</reference>
<dbReference type="SUPFAM" id="SSF49464">
    <property type="entry name" value="Carboxypeptidase regulatory domain-like"/>
    <property type="match status" value="1"/>
</dbReference>
<accession>A0A550JDK9</accession>
<evidence type="ECO:0000313" key="2">
    <source>
        <dbReference type="Proteomes" id="UP000317155"/>
    </source>
</evidence>
<sequence length="356" mass="37834">MRISLYLPIILTLFLAACTPSGETGLEGVVLFAERPLAGAEIEVYLRAEKDRGTQPFTSVSSDEQGRYRLNLPPGRYYLIGKKQEETPDGRRRMLFGECPANPLEVAQGMSRAPNFSLREMGRDGELSGRADTGVSGRLTLAGAPLPRGFVYVYTENAAGLTGPSYGAAAQSGADGTFILNLPPGRYHLVARQRADGSRVGEVAGGDLNGAYPGNPVEVQAGVILPLGDLPLTPVDGERHAARRASGPFAATETLLRGRIVDADQQPVTGISVFAYLDSRMVGKPKYRSAPSAADGAFVLYLDDGGTYYLGARAALGGPLEPGERVGTYDGDPRHAVAVARGEERDLGAIVVREVW</sequence>
<dbReference type="EMBL" id="VJVV01000006">
    <property type="protein sequence ID" value="TRO81282.1"/>
    <property type="molecule type" value="Genomic_DNA"/>
</dbReference>
<protein>
    <recommendedName>
        <fullName evidence="3">Carboxypeptidase regulatory-like domain-containing protein</fullName>
    </recommendedName>
</protein>
<dbReference type="AlphaFoldDB" id="A0A550JDK9"/>
<proteinExistence type="predicted"/>
<name>A0A550JDK9_9BACT</name>
<dbReference type="OrthoDB" id="5401722at2"/>